<dbReference type="InterPro" id="IPR003682">
    <property type="entry name" value="rRNA_ssu_MeTfrase_G"/>
</dbReference>
<proteinExistence type="predicted"/>
<name>A0A381RK47_9ZZZZ</name>
<dbReference type="AlphaFoldDB" id="A0A381RK47"/>
<dbReference type="GO" id="GO:0008649">
    <property type="term" value="F:rRNA methyltransferase activity"/>
    <property type="evidence" value="ECO:0007669"/>
    <property type="project" value="InterPro"/>
</dbReference>
<reference evidence="1" key="1">
    <citation type="submission" date="2018-05" db="EMBL/GenBank/DDBJ databases">
        <authorList>
            <person name="Lanie J.A."/>
            <person name="Ng W.-L."/>
            <person name="Kazmierczak K.M."/>
            <person name="Andrzejewski T.M."/>
            <person name="Davidsen T.M."/>
            <person name="Wayne K.J."/>
            <person name="Tettelin H."/>
            <person name="Glass J.I."/>
            <person name="Rusch D."/>
            <person name="Podicherti R."/>
            <person name="Tsui H.-C.T."/>
            <person name="Winkler M.E."/>
        </authorList>
    </citation>
    <scope>NUCLEOTIDE SEQUENCE</scope>
</reference>
<evidence type="ECO:0000313" key="1">
    <source>
        <dbReference type="EMBL" id="SUZ91604.1"/>
    </source>
</evidence>
<dbReference type="InterPro" id="IPR029063">
    <property type="entry name" value="SAM-dependent_MTases_sf"/>
</dbReference>
<accession>A0A381RK47</accession>
<sequence length="84" mass="9792">MINNRIENENIKGDIILSRAVSNLSNIYKWSKNCINKKGLIINLKGGNIDNELKKLNKKSKIFNISEYYSEKFYETKKIVLIQV</sequence>
<dbReference type="Pfam" id="PF02527">
    <property type="entry name" value="GidB"/>
    <property type="match status" value="1"/>
</dbReference>
<dbReference type="SUPFAM" id="SSF53335">
    <property type="entry name" value="S-adenosyl-L-methionine-dependent methyltransferases"/>
    <property type="match status" value="1"/>
</dbReference>
<dbReference type="Gene3D" id="3.40.50.150">
    <property type="entry name" value="Vaccinia Virus protein VP39"/>
    <property type="match status" value="1"/>
</dbReference>
<protein>
    <submittedName>
        <fullName evidence="1">Uncharacterized protein</fullName>
    </submittedName>
</protein>
<dbReference type="EMBL" id="UINC01001988">
    <property type="protein sequence ID" value="SUZ91604.1"/>
    <property type="molecule type" value="Genomic_DNA"/>
</dbReference>
<organism evidence="1">
    <name type="scientific">marine metagenome</name>
    <dbReference type="NCBI Taxonomy" id="408172"/>
    <lineage>
        <taxon>unclassified sequences</taxon>
        <taxon>metagenomes</taxon>
        <taxon>ecological metagenomes</taxon>
    </lineage>
</organism>
<dbReference type="GO" id="GO:0005737">
    <property type="term" value="C:cytoplasm"/>
    <property type="evidence" value="ECO:0007669"/>
    <property type="project" value="InterPro"/>
</dbReference>
<gene>
    <name evidence="1" type="ORF">METZ01_LOCUS44458</name>
</gene>